<keyword evidence="2" id="KW-1185">Reference proteome</keyword>
<organism evidence="1 2">
    <name type="scientific">Roseateles albus</name>
    <dbReference type="NCBI Taxonomy" id="2987525"/>
    <lineage>
        <taxon>Bacteria</taxon>
        <taxon>Pseudomonadati</taxon>
        <taxon>Pseudomonadota</taxon>
        <taxon>Betaproteobacteria</taxon>
        <taxon>Burkholderiales</taxon>
        <taxon>Sphaerotilaceae</taxon>
        <taxon>Roseateles</taxon>
    </lineage>
</organism>
<gene>
    <name evidence="1" type="ORF">PRZ03_08650</name>
</gene>
<proteinExistence type="predicted"/>
<protein>
    <submittedName>
        <fullName evidence="1">DUF3025 domain-containing protein</fullName>
    </submittedName>
</protein>
<accession>A0ABT5KCH5</accession>
<name>A0ABT5KCH5_9BURK</name>
<comment type="caution">
    <text evidence="1">The sequence shown here is derived from an EMBL/GenBank/DDBJ whole genome shotgun (WGS) entry which is preliminary data.</text>
</comment>
<dbReference type="Pfam" id="PF11227">
    <property type="entry name" value="DUF3025"/>
    <property type="match status" value="1"/>
</dbReference>
<dbReference type="Proteomes" id="UP001221189">
    <property type="component" value="Unassembled WGS sequence"/>
</dbReference>
<evidence type="ECO:0000313" key="2">
    <source>
        <dbReference type="Proteomes" id="UP001221189"/>
    </source>
</evidence>
<sequence>MSADMAAGASVADALNKQLQGRPIRLAHGDLRFVPQSELPEGEAYEAFIHRSACVPTRENLHDLLNGLIWLHWPLLKAGLNAAHIEALKRSGGVQAQRGPLRDALTVVDENAALMWAPPELCEALEQRDWQGLFIRLRPLWAQVRLDLIGHALLEKLMQPRKPICAHVLLMPMGSVSTQQDAALDPAWLASKPFLPLPVLGVPGWWAANEAESFYADTGVFRPAARAQTG</sequence>
<dbReference type="RefSeq" id="WP_273599939.1">
    <property type="nucleotide sequence ID" value="NZ_JAQQXT010000004.1"/>
</dbReference>
<dbReference type="EMBL" id="JAQQXT010000004">
    <property type="protein sequence ID" value="MDC8771635.1"/>
    <property type="molecule type" value="Genomic_DNA"/>
</dbReference>
<dbReference type="InterPro" id="IPR021390">
    <property type="entry name" value="DUF3025"/>
</dbReference>
<reference evidence="1 2" key="1">
    <citation type="submission" date="2022-10" db="EMBL/GenBank/DDBJ databases">
        <title>Paucibacter sp. hw1 Genome sequencing.</title>
        <authorList>
            <person name="Park S."/>
        </authorList>
    </citation>
    <scope>NUCLEOTIDE SEQUENCE [LARGE SCALE GENOMIC DNA]</scope>
    <source>
        <strain evidence="2">hw1</strain>
    </source>
</reference>
<evidence type="ECO:0000313" key="1">
    <source>
        <dbReference type="EMBL" id="MDC8771635.1"/>
    </source>
</evidence>